<evidence type="ECO:0000313" key="2">
    <source>
        <dbReference type="EMBL" id="RPD64006.1"/>
    </source>
</evidence>
<evidence type="ECO:0000313" key="3">
    <source>
        <dbReference type="Proteomes" id="UP000313359"/>
    </source>
</evidence>
<proteinExistence type="predicted"/>
<evidence type="ECO:0000256" key="1">
    <source>
        <dbReference type="SAM" id="MobiDB-lite"/>
    </source>
</evidence>
<feature type="region of interest" description="Disordered" evidence="1">
    <location>
        <begin position="1"/>
        <end position="118"/>
    </location>
</feature>
<dbReference type="Proteomes" id="UP000313359">
    <property type="component" value="Unassembled WGS sequence"/>
</dbReference>
<reference evidence="2" key="1">
    <citation type="journal article" date="2018" name="Genome Biol. Evol.">
        <title>Genomics and development of Lentinus tigrinus, a white-rot wood-decaying mushroom with dimorphic fruiting bodies.</title>
        <authorList>
            <person name="Wu B."/>
            <person name="Xu Z."/>
            <person name="Knudson A."/>
            <person name="Carlson A."/>
            <person name="Chen N."/>
            <person name="Kovaka S."/>
            <person name="LaButti K."/>
            <person name="Lipzen A."/>
            <person name="Pennachio C."/>
            <person name="Riley R."/>
            <person name="Schakwitz W."/>
            <person name="Umezawa K."/>
            <person name="Ohm R.A."/>
            <person name="Grigoriev I.V."/>
            <person name="Nagy L.G."/>
            <person name="Gibbons J."/>
            <person name="Hibbett D."/>
        </authorList>
    </citation>
    <scope>NUCLEOTIDE SEQUENCE [LARGE SCALE GENOMIC DNA]</scope>
    <source>
        <strain evidence="2">ALCF2SS1-6</strain>
    </source>
</reference>
<dbReference type="EMBL" id="ML122255">
    <property type="protein sequence ID" value="RPD64006.1"/>
    <property type="molecule type" value="Genomic_DNA"/>
</dbReference>
<organism evidence="2 3">
    <name type="scientific">Lentinus tigrinus ALCF2SS1-6</name>
    <dbReference type="NCBI Taxonomy" id="1328759"/>
    <lineage>
        <taxon>Eukaryota</taxon>
        <taxon>Fungi</taxon>
        <taxon>Dikarya</taxon>
        <taxon>Basidiomycota</taxon>
        <taxon>Agaricomycotina</taxon>
        <taxon>Agaricomycetes</taxon>
        <taxon>Polyporales</taxon>
        <taxon>Polyporaceae</taxon>
        <taxon>Lentinus</taxon>
    </lineage>
</organism>
<keyword evidence="3" id="KW-1185">Reference proteome</keyword>
<gene>
    <name evidence="2" type="ORF">L227DRAFT_608529</name>
</gene>
<name>A0A5C2SRG7_9APHY</name>
<feature type="compositionally biased region" description="Polar residues" evidence="1">
    <location>
        <begin position="1"/>
        <end position="18"/>
    </location>
</feature>
<protein>
    <submittedName>
        <fullName evidence="2">Uncharacterized protein</fullName>
    </submittedName>
</protein>
<accession>A0A5C2SRG7</accession>
<sequence>MAGSQYSYQPTSGTQPSALTPYGSFASPKSFGGGSFATGDQEDLHPHHPEGAEEEPHHQVEDRHHPEEVEEDRHLEEAEEDHHLEEAEEDHHPEEAEEDHHPEEAEEDRHPEELQQTL</sequence>
<dbReference type="AlphaFoldDB" id="A0A5C2SRG7"/>
<feature type="compositionally biased region" description="Basic and acidic residues" evidence="1">
    <location>
        <begin position="42"/>
        <end position="118"/>
    </location>
</feature>